<gene>
    <name evidence="1" type="ORF">QC825_10340</name>
</gene>
<proteinExistence type="predicted"/>
<comment type="caution">
    <text evidence="1">The sequence shown here is derived from an EMBL/GenBank/DDBJ whole genome shotgun (WGS) entry which is preliminary data.</text>
</comment>
<reference evidence="1 2" key="1">
    <citation type="submission" date="2023-04" db="EMBL/GenBank/DDBJ databases">
        <title>A long-awaited taxogenomic arrangement of the family Halomonadaceae.</title>
        <authorList>
            <person name="De La Haba R."/>
            <person name="Chuvochina M."/>
            <person name="Wittouck S."/>
            <person name="Arahal D.R."/>
            <person name="Sanchez-Porro C."/>
            <person name="Hugenholtz P."/>
            <person name="Ventosa A."/>
        </authorList>
    </citation>
    <scope>NUCLEOTIDE SEQUENCE [LARGE SCALE GENOMIC DNA]</scope>
    <source>
        <strain evidence="1 2">DSM 22428</strain>
    </source>
</reference>
<name>A0ABU1GWQ1_9GAMM</name>
<accession>A0ABU1GWQ1</accession>
<evidence type="ECO:0000313" key="1">
    <source>
        <dbReference type="EMBL" id="MDR5896471.1"/>
    </source>
</evidence>
<dbReference type="EMBL" id="JARWAO010000005">
    <property type="protein sequence ID" value="MDR5896471.1"/>
    <property type="molecule type" value="Genomic_DNA"/>
</dbReference>
<dbReference type="RefSeq" id="WP_251594117.1">
    <property type="nucleotide sequence ID" value="NZ_JAMLJI010000003.1"/>
</dbReference>
<sequence>MKHYVCGVSQLLGAILKDSRCDRSGKVTGIDQCGDYPIIDVLWEDAERPEQVVMTHDHLAALVEASRRRADDDAFKEEQKPRRRA</sequence>
<dbReference type="Proteomes" id="UP001269375">
    <property type="component" value="Unassembled WGS sequence"/>
</dbReference>
<protein>
    <submittedName>
        <fullName evidence="1">Uncharacterized protein</fullName>
    </submittedName>
</protein>
<evidence type="ECO:0000313" key="2">
    <source>
        <dbReference type="Proteomes" id="UP001269375"/>
    </source>
</evidence>
<keyword evidence="2" id="KW-1185">Reference proteome</keyword>
<organism evidence="1 2">
    <name type="scientific">Larsenimonas suaedae</name>
    <dbReference type="NCBI Taxonomy" id="1851019"/>
    <lineage>
        <taxon>Bacteria</taxon>
        <taxon>Pseudomonadati</taxon>
        <taxon>Pseudomonadota</taxon>
        <taxon>Gammaproteobacteria</taxon>
        <taxon>Oceanospirillales</taxon>
        <taxon>Halomonadaceae</taxon>
        <taxon>Larsenimonas</taxon>
    </lineage>
</organism>